<dbReference type="AlphaFoldDB" id="A0AAV9X9N5"/>
<protein>
    <recommendedName>
        <fullName evidence="12">SET domain-containing protein</fullName>
    </recommendedName>
</protein>
<dbReference type="InterPro" id="IPR041355">
    <property type="entry name" value="Pre-SET_CXC"/>
</dbReference>
<evidence type="ECO:0000256" key="6">
    <source>
        <dbReference type="ARBA" id="ARBA00048568"/>
    </source>
</evidence>
<comment type="catalytic activity">
    <reaction evidence="6">
        <text>L-lysyl(27)-[histone H3] + 3 S-adenosyl-L-methionine = N(6),N(6),N(6)-trimethyl-L-lysyl(27)-[histone H3] + 3 S-adenosyl-L-homocysteine + 3 H(+)</text>
        <dbReference type="Rhea" id="RHEA:60292"/>
        <dbReference type="Rhea" id="RHEA-COMP:15535"/>
        <dbReference type="Rhea" id="RHEA-COMP:15548"/>
        <dbReference type="ChEBI" id="CHEBI:15378"/>
        <dbReference type="ChEBI" id="CHEBI:29969"/>
        <dbReference type="ChEBI" id="CHEBI:57856"/>
        <dbReference type="ChEBI" id="CHEBI:59789"/>
        <dbReference type="ChEBI" id="CHEBI:61961"/>
        <dbReference type="EC" id="2.1.1.356"/>
    </reaction>
</comment>
<organism evidence="10 11">
    <name type="scientific">Orbilia ellipsospora</name>
    <dbReference type="NCBI Taxonomy" id="2528407"/>
    <lineage>
        <taxon>Eukaryota</taxon>
        <taxon>Fungi</taxon>
        <taxon>Dikarya</taxon>
        <taxon>Ascomycota</taxon>
        <taxon>Pezizomycotina</taxon>
        <taxon>Orbiliomycetes</taxon>
        <taxon>Orbiliales</taxon>
        <taxon>Orbiliaceae</taxon>
        <taxon>Orbilia</taxon>
    </lineage>
</organism>
<dbReference type="InterPro" id="IPR046341">
    <property type="entry name" value="SET_dom_sf"/>
</dbReference>
<feature type="compositionally biased region" description="Acidic residues" evidence="7">
    <location>
        <begin position="437"/>
        <end position="454"/>
    </location>
</feature>
<dbReference type="SUPFAM" id="SSF82199">
    <property type="entry name" value="SET domain"/>
    <property type="match status" value="1"/>
</dbReference>
<evidence type="ECO:0000256" key="4">
    <source>
        <dbReference type="ARBA" id="ARBA00023015"/>
    </source>
</evidence>
<name>A0AAV9X9N5_9PEZI</name>
<dbReference type="PROSITE" id="PS51633">
    <property type="entry name" value="CXC"/>
    <property type="match status" value="1"/>
</dbReference>
<evidence type="ECO:0000256" key="2">
    <source>
        <dbReference type="ARBA" id="ARBA00022679"/>
    </source>
</evidence>
<evidence type="ECO:0008006" key="12">
    <source>
        <dbReference type="Google" id="ProtNLM"/>
    </source>
</evidence>
<evidence type="ECO:0000259" key="9">
    <source>
        <dbReference type="PROSITE" id="PS51633"/>
    </source>
</evidence>
<sequence>MSQTSQSSQVVRKRGRPPSNNPNRNFKKMSLDAQAKSKPVTQISENILAWSNSLRAPSQSSSSTYETRQGTRQINSTRSSRPRPTGNVYRDHICLICWMPFCTSHSLRAPEKRQTVETIKWVLKREDISESHLADKRPSFQPCSHEGSCDPGNPDCSCSDESVHCEKGCGCLSTCPRRWKGCQCKNGKSCSGERCPCINYNRECDPDLCSGCGAEEQLDPLNRRGQSSNLKLESDGLVVLTREEVRETGCQNVFLQIGEPPMTKVGKTTMPFEGYGLFAMERIVKGGFVGEYMGEIISDEEADYRGSEYDRGGMSFLFAINTTHALDGTKFANKTRYMNHSGMEPNCEAKVLFVNGIHRIAFRALEDIEVGEELLFDYGDKFFGFDPVERDGAQERKKNKIYLSRLKEQRRGIGFDEVEDEEMEEENEQNSHVEGDKEPDDDKQDDSEHDGDDGREDKDENRMDEEPDRTTEKTAVEVNSITLMGPPPPPPSLPPPPPPPPPSQSLSLSLPPLKEVTKEVLPSSVPTSPVSPSLVVRKAIKTMRKIPPKERKSLPAVAAPFISSDDEAEAQILREGHFFPPS</sequence>
<feature type="compositionally biased region" description="Pro residues" evidence="7">
    <location>
        <begin position="485"/>
        <end position="503"/>
    </location>
</feature>
<feature type="compositionally biased region" description="Polar residues" evidence="7">
    <location>
        <begin position="54"/>
        <end position="79"/>
    </location>
</feature>
<dbReference type="Pfam" id="PF18264">
    <property type="entry name" value="preSET_CXC"/>
    <property type="match status" value="1"/>
</dbReference>
<keyword evidence="5" id="KW-0804">Transcription</keyword>
<evidence type="ECO:0000259" key="8">
    <source>
        <dbReference type="PROSITE" id="PS50280"/>
    </source>
</evidence>
<feature type="region of interest" description="Disordered" evidence="7">
    <location>
        <begin position="413"/>
        <end position="509"/>
    </location>
</feature>
<dbReference type="GO" id="GO:0003682">
    <property type="term" value="F:chromatin binding"/>
    <property type="evidence" value="ECO:0007669"/>
    <property type="project" value="TreeGrafter"/>
</dbReference>
<keyword evidence="1" id="KW-0489">Methyltransferase</keyword>
<evidence type="ECO:0000313" key="11">
    <source>
        <dbReference type="Proteomes" id="UP001365542"/>
    </source>
</evidence>
<evidence type="ECO:0000256" key="3">
    <source>
        <dbReference type="ARBA" id="ARBA00022691"/>
    </source>
</evidence>
<evidence type="ECO:0000256" key="1">
    <source>
        <dbReference type="ARBA" id="ARBA00022603"/>
    </source>
</evidence>
<dbReference type="GO" id="GO:0005634">
    <property type="term" value="C:nucleus"/>
    <property type="evidence" value="ECO:0007669"/>
    <property type="project" value="TreeGrafter"/>
</dbReference>
<evidence type="ECO:0000256" key="5">
    <source>
        <dbReference type="ARBA" id="ARBA00023163"/>
    </source>
</evidence>
<dbReference type="InterPro" id="IPR045318">
    <property type="entry name" value="EZH1/2-like"/>
</dbReference>
<keyword evidence="4" id="KW-0805">Transcription regulation</keyword>
<dbReference type="SMART" id="SM00317">
    <property type="entry name" value="SET"/>
    <property type="match status" value="1"/>
</dbReference>
<dbReference type="GO" id="GO:0032259">
    <property type="term" value="P:methylation"/>
    <property type="evidence" value="ECO:0007669"/>
    <property type="project" value="UniProtKB-KW"/>
</dbReference>
<dbReference type="SMART" id="SM01114">
    <property type="entry name" value="CXC"/>
    <property type="match status" value="1"/>
</dbReference>
<dbReference type="GO" id="GO:0031507">
    <property type="term" value="P:heterochromatin formation"/>
    <property type="evidence" value="ECO:0007669"/>
    <property type="project" value="TreeGrafter"/>
</dbReference>
<keyword evidence="11" id="KW-1185">Reference proteome</keyword>
<accession>A0AAV9X9N5</accession>
<dbReference type="Proteomes" id="UP001365542">
    <property type="component" value="Unassembled WGS sequence"/>
</dbReference>
<keyword evidence="3" id="KW-0949">S-adenosyl-L-methionine</keyword>
<dbReference type="GO" id="GO:0140951">
    <property type="term" value="F:histone H3K27 trimethyltransferase activity"/>
    <property type="evidence" value="ECO:0007669"/>
    <property type="project" value="UniProtKB-EC"/>
</dbReference>
<feature type="compositionally biased region" description="Polar residues" evidence="7">
    <location>
        <begin position="1"/>
        <end position="10"/>
    </location>
</feature>
<proteinExistence type="predicted"/>
<dbReference type="EMBL" id="JAVHJO010000007">
    <property type="protein sequence ID" value="KAK6538681.1"/>
    <property type="molecule type" value="Genomic_DNA"/>
</dbReference>
<feature type="compositionally biased region" description="Acidic residues" evidence="7">
    <location>
        <begin position="416"/>
        <end position="428"/>
    </location>
</feature>
<dbReference type="Pfam" id="PF00856">
    <property type="entry name" value="SET"/>
    <property type="match status" value="1"/>
</dbReference>
<dbReference type="InterPro" id="IPR001214">
    <property type="entry name" value="SET_dom"/>
</dbReference>
<dbReference type="PANTHER" id="PTHR45747:SF4">
    <property type="entry name" value="HISTONE-LYSINE N-METHYLTRANSFERASE E(Z)"/>
    <property type="match status" value="1"/>
</dbReference>
<dbReference type="PANTHER" id="PTHR45747">
    <property type="entry name" value="HISTONE-LYSINE N-METHYLTRANSFERASE E(Z)"/>
    <property type="match status" value="1"/>
</dbReference>
<gene>
    <name evidence="10" type="ORF">TWF694_010255</name>
</gene>
<evidence type="ECO:0000256" key="7">
    <source>
        <dbReference type="SAM" id="MobiDB-lite"/>
    </source>
</evidence>
<feature type="region of interest" description="Disordered" evidence="7">
    <location>
        <begin position="1"/>
        <end position="40"/>
    </location>
</feature>
<dbReference type="InterPro" id="IPR033467">
    <property type="entry name" value="Tesmin/TSO1-like_CXC"/>
</dbReference>
<evidence type="ECO:0000313" key="10">
    <source>
        <dbReference type="EMBL" id="KAK6538681.1"/>
    </source>
</evidence>
<keyword evidence="2" id="KW-0808">Transferase</keyword>
<dbReference type="InterPro" id="IPR026489">
    <property type="entry name" value="CXC_dom"/>
</dbReference>
<dbReference type="PROSITE" id="PS50280">
    <property type="entry name" value="SET"/>
    <property type="match status" value="1"/>
</dbReference>
<dbReference type="Gene3D" id="2.170.270.10">
    <property type="entry name" value="SET domain"/>
    <property type="match status" value="1"/>
</dbReference>
<feature type="region of interest" description="Disordered" evidence="7">
    <location>
        <begin position="54"/>
        <end position="84"/>
    </location>
</feature>
<feature type="domain" description="SET" evidence="8">
    <location>
        <begin position="261"/>
        <end position="379"/>
    </location>
</feature>
<reference evidence="10 11" key="1">
    <citation type="submission" date="2019-10" db="EMBL/GenBank/DDBJ databases">
        <authorList>
            <person name="Palmer J.M."/>
        </authorList>
    </citation>
    <scope>NUCLEOTIDE SEQUENCE [LARGE SCALE GENOMIC DNA]</scope>
    <source>
        <strain evidence="10 11">TWF694</strain>
    </source>
</reference>
<feature type="domain" description="CXC" evidence="9">
    <location>
        <begin position="118"/>
        <end position="229"/>
    </location>
</feature>
<comment type="caution">
    <text evidence="10">The sequence shown here is derived from an EMBL/GenBank/DDBJ whole genome shotgun (WGS) entry which is preliminary data.</text>
</comment>